<dbReference type="PaxDb" id="546414-Deide_03831"/>
<feature type="region of interest" description="Disordered" evidence="1">
    <location>
        <begin position="95"/>
        <end position="114"/>
    </location>
</feature>
<keyword evidence="3" id="KW-1185">Reference proteome</keyword>
<reference evidence="2 3" key="1">
    <citation type="journal article" date="2009" name="PLoS Genet.">
        <title>Alliance of proteomics and genomics to unravel the specificities of Sahara bacterium Deinococcus deserti.</title>
        <authorList>
            <person name="de Groot A."/>
            <person name="Dulermo R."/>
            <person name="Ortet P."/>
            <person name="Blanchard L."/>
            <person name="Guerin P."/>
            <person name="Fernandez B."/>
            <person name="Vacherie B."/>
            <person name="Dossat C."/>
            <person name="Jolivet E."/>
            <person name="Siguier P."/>
            <person name="Chandler M."/>
            <person name="Barakat M."/>
            <person name="Dedieu A."/>
            <person name="Barbe V."/>
            <person name="Heulin T."/>
            <person name="Sommer S."/>
            <person name="Achouak W."/>
            <person name="Armengaud J."/>
        </authorList>
    </citation>
    <scope>NUCLEOTIDE SEQUENCE [LARGE SCALE GENOMIC DNA]</scope>
    <source>
        <strain evidence="3">DSM 17065 / CIP 109153 / LMG 22923 / VCD115</strain>
    </source>
</reference>
<dbReference type="AlphaFoldDB" id="C1CZV4"/>
<evidence type="ECO:0000313" key="3">
    <source>
        <dbReference type="Proteomes" id="UP000002208"/>
    </source>
</evidence>
<dbReference type="STRING" id="546414.Deide_03831"/>
<evidence type="ECO:0000256" key="1">
    <source>
        <dbReference type="SAM" id="MobiDB-lite"/>
    </source>
</evidence>
<dbReference type="Proteomes" id="UP000002208">
    <property type="component" value="Chromosome"/>
</dbReference>
<dbReference type="HOGENOM" id="CLU_2116986_0_0_0"/>
<protein>
    <submittedName>
        <fullName evidence="2">Uncharacterized protein</fullName>
    </submittedName>
</protein>
<evidence type="ECO:0000313" key="2">
    <source>
        <dbReference type="EMBL" id="ACO45206.1"/>
    </source>
</evidence>
<dbReference type="EMBL" id="CP001114">
    <property type="protein sequence ID" value="ACO45206.1"/>
    <property type="molecule type" value="Genomic_DNA"/>
</dbReference>
<gene>
    <name evidence="2" type="ordered locus">Deide_03831</name>
</gene>
<accession>C1CZV4</accession>
<name>C1CZV4_DEIDV</name>
<organism evidence="2 3">
    <name type="scientific">Deinococcus deserti (strain DSM 17065 / CIP 109153 / LMG 22923 / VCD115)</name>
    <dbReference type="NCBI Taxonomy" id="546414"/>
    <lineage>
        <taxon>Bacteria</taxon>
        <taxon>Thermotogati</taxon>
        <taxon>Deinococcota</taxon>
        <taxon>Deinococci</taxon>
        <taxon>Deinococcales</taxon>
        <taxon>Deinococcaceae</taxon>
        <taxon>Deinococcus</taxon>
    </lineage>
</organism>
<dbReference type="KEGG" id="ddr:Deide_03831"/>
<sequence>MVDSARFMTRTPALPRVSEISACGGPSGRPWLTLFSLPLPLQVVPARRCPGGTGAVATAEVLNKGSRPRPVHQPVPGLALFLGRLGLLFPAAFQPGCSPDQRRSSENRQLSQTS</sequence>
<proteinExistence type="predicted"/>